<evidence type="ECO:0000256" key="1">
    <source>
        <dbReference type="ARBA" id="ARBA00004370"/>
    </source>
</evidence>
<keyword evidence="2 5" id="KW-0812">Transmembrane</keyword>
<dbReference type="PANTHER" id="PTHR14948:SF44">
    <property type="entry name" value="PROLINE-RICH TRANSMEMBRANE PROTEIN 1-LIKE"/>
    <property type="match status" value="1"/>
</dbReference>
<sequence length="122" mass="13600">MFNVTLLLDMQYNDNFYSDSEFDQLNSTPILPNTHMPLAIIATFISCCSFNCLSLILGIIAIVYANQVKDKFILQDYLGAKRSSQTAKILSLIAIGLFAIGIIINIIFPIFFTTIKGILNLD</sequence>
<evidence type="ECO:0000256" key="5">
    <source>
        <dbReference type="SAM" id="Phobius"/>
    </source>
</evidence>
<dbReference type="GO" id="GO:0016020">
    <property type="term" value="C:membrane"/>
    <property type="evidence" value="ECO:0007669"/>
    <property type="project" value="UniProtKB-SubCell"/>
</dbReference>
<evidence type="ECO:0000313" key="6">
    <source>
        <dbReference type="EMBL" id="TWP26569.1"/>
    </source>
</evidence>
<feature type="transmembrane region" description="Helical" evidence="5">
    <location>
        <begin position="89"/>
        <end position="112"/>
    </location>
</feature>
<evidence type="ECO:0000256" key="3">
    <source>
        <dbReference type="ARBA" id="ARBA00022989"/>
    </source>
</evidence>
<gene>
    <name evidence="6" type="ORF">ETU09_08385</name>
</gene>
<keyword evidence="7" id="KW-1185">Reference proteome</keyword>
<keyword evidence="3 5" id="KW-1133">Transmembrane helix</keyword>
<dbReference type="InterPro" id="IPR051423">
    <property type="entry name" value="CD225/Dispanin"/>
</dbReference>
<dbReference type="Pfam" id="PF04505">
    <property type="entry name" value="CD225"/>
    <property type="match status" value="1"/>
</dbReference>
<dbReference type="Proteomes" id="UP000319499">
    <property type="component" value="Unassembled WGS sequence"/>
</dbReference>
<dbReference type="EMBL" id="SELH01000025">
    <property type="protein sequence ID" value="TWP26569.1"/>
    <property type="molecule type" value="Genomic_DNA"/>
</dbReference>
<name>A0A563D918_9FLAO</name>
<accession>A0A563D918</accession>
<comment type="caution">
    <text evidence="6">The sequence shown here is derived from an EMBL/GenBank/DDBJ whole genome shotgun (WGS) entry which is preliminary data.</text>
</comment>
<dbReference type="InterPro" id="IPR007593">
    <property type="entry name" value="CD225/Dispanin_fam"/>
</dbReference>
<protein>
    <submittedName>
        <fullName evidence="6">CD225/dispanin family protein</fullName>
    </submittedName>
</protein>
<dbReference type="AlphaFoldDB" id="A0A563D918"/>
<dbReference type="OrthoDB" id="9815705at2"/>
<dbReference type="RefSeq" id="WP_146293080.1">
    <property type="nucleotide sequence ID" value="NZ_SELH01000025.1"/>
</dbReference>
<proteinExistence type="predicted"/>
<dbReference type="PANTHER" id="PTHR14948">
    <property type="entry name" value="NG5"/>
    <property type="match status" value="1"/>
</dbReference>
<evidence type="ECO:0000256" key="2">
    <source>
        <dbReference type="ARBA" id="ARBA00022692"/>
    </source>
</evidence>
<comment type="subcellular location">
    <subcellularLocation>
        <location evidence="1">Membrane</location>
    </subcellularLocation>
</comment>
<keyword evidence="4 5" id="KW-0472">Membrane</keyword>
<evidence type="ECO:0000313" key="7">
    <source>
        <dbReference type="Proteomes" id="UP000319499"/>
    </source>
</evidence>
<organism evidence="6 7">
    <name type="scientific">Apibacter muscae</name>
    <dbReference type="NCBI Taxonomy" id="2509004"/>
    <lineage>
        <taxon>Bacteria</taxon>
        <taxon>Pseudomonadati</taxon>
        <taxon>Bacteroidota</taxon>
        <taxon>Flavobacteriia</taxon>
        <taxon>Flavobacteriales</taxon>
        <taxon>Weeksellaceae</taxon>
        <taxon>Apibacter</taxon>
    </lineage>
</organism>
<feature type="transmembrane region" description="Helical" evidence="5">
    <location>
        <begin position="38"/>
        <end position="65"/>
    </location>
</feature>
<reference evidence="6 7" key="1">
    <citation type="submission" date="2019-02" db="EMBL/GenBank/DDBJ databases">
        <title>Apibacter muscae sp. nov.: a novel member of the house fly microbiota.</title>
        <authorList>
            <person name="Park R."/>
        </authorList>
    </citation>
    <scope>NUCLEOTIDE SEQUENCE [LARGE SCALE GENOMIC DNA]</scope>
    <source>
        <strain evidence="6 7">AL1</strain>
    </source>
</reference>
<evidence type="ECO:0000256" key="4">
    <source>
        <dbReference type="ARBA" id="ARBA00023136"/>
    </source>
</evidence>